<reference evidence="2" key="3">
    <citation type="submission" date="2020-12" db="UniProtKB">
        <authorList>
            <consortium name="EnsemblPlants"/>
        </authorList>
    </citation>
    <scope>IDENTIFICATION</scope>
</reference>
<evidence type="ECO:0000313" key="3">
    <source>
        <dbReference type="Proteomes" id="UP000006727"/>
    </source>
</evidence>
<dbReference type="Gramene" id="Pp3c14_7950V3.1">
    <property type="protein sequence ID" value="PAC:32962627.CDS.1"/>
    <property type="gene ID" value="Pp3c14_7950"/>
</dbReference>
<accession>A0A2K1JGV7</accession>
<evidence type="ECO:0000313" key="1">
    <source>
        <dbReference type="EMBL" id="PNR40777.1"/>
    </source>
</evidence>
<dbReference type="InParanoid" id="A0A2K1JGV7"/>
<name>A0A2K1JGV7_PHYPA</name>
<reference evidence="1 3" key="2">
    <citation type="journal article" date="2018" name="Plant J.">
        <title>The Physcomitrella patens chromosome-scale assembly reveals moss genome structure and evolution.</title>
        <authorList>
            <person name="Lang D."/>
            <person name="Ullrich K.K."/>
            <person name="Murat F."/>
            <person name="Fuchs J."/>
            <person name="Jenkins J."/>
            <person name="Haas F.B."/>
            <person name="Piednoel M."/>
            <person name="Gundlach H."/>
            <person name="Van Bel M."/>
            <person name="Meyberg R."/>
            <person name="Vives C."/>
            <person name="Morata J."/>
            <person name="Symeonidi A."/>
            <person name="Hiss M."/>
            <person name="Muchero W."/>
            <person name="Kamisugi Y."/>
            <person name="Saleh O."/>
            <person name="Blanc G."/>
            <person name="Decker E.L."/>
            <person name="van Gessel N."/>
            <person name="Grimwood J."/>
            <person name="Hayes R.D."/>
            <person name="Graham S.W."/>
            <person name="Gunter L.E."/>
            <person name="McDaniel S.F."/>
            <person name="Hoernstein S.N.W."/>
            <person name="Larsson A."/>
            <person name="Li F.W."/>
            <person name="Perroud P.F."/>
            <person name="Phillips J."/>
            <person name="Ranjan P."/>
            <person name="Rokshar D.S."/>
            <person name="Rothfels C.J."/>
            <person name="Schneider L."/>
            <person name="Shu S."/>
            <person name="Stevenson D.W."/>
            <person name="Thummler F."/>
            <person name="Tillich M."/>
            <person name="Villarreal Aguilar J.C."/>
            <person name="Widiez T."/>
            <person name="Wong G.K."/>
            <person name="Wymore A."/>
            <person name="Zhang Y."/>
            <person name="Zimmer A.D."/>
            <person name="Quatrano R.S."/>
            <person name="Mayer K.F.X."/>
            <person name="Goodstein D."/>
            <person name="Casacuberta J.M."/>
            <person name="Vandepoele K."/>
            <person name="Reski R."/>
            <person name="Cuming A.C."/>
            <person name="Tuskan G.A."/>
            <person name="Maumus F."/>
            <person name="Salse J."/>
            <person name="Schmutz J."/>
            <person name="Rensing S.A."/>
        </authorList>
    </citation>
    <scope>NUCLEOTIDE SEQUENCE [LARGE SCALE GENOMIC DNA]</scope>
    <source>
        <strain evidence="2 3">cv. Gransden 2004</strain>
    </source>
</reference>
<organism evidence="1">
    <name type="scientific">Physcomitrium patens</name>
    <name type="common">Spreading-leaved earth moss</name>
    <name type="synonym">Physcomitrella patens</name>
    <dbReference type="NCBI Taxonomy" id="3218"/>
    <lineage>
        <taxon>Eukaryota</taxon>
        <taxon>Viridiplantae</taxon>
        <taxon>Streptophyta</taxon>
        <taxon>Embryophyta</taxon>
        <taxon>Bryophyta</taxon>
        <taxon>Bryophytina</taxon>
        <taxon>Bryopsida</taxon>
        <taxon>Funariidae</taxon>
        <taxon>Funariales</taxon>
        <taxon>Funariaceae</taxon>
        <taxon>Physcomitrium</taxon>
    </lineage>
</organism>
<protein>
    <submittedName>
        <fullName evidence="1 2">Uncharacterized protein</fullName>
    </submittedName>
</protein>
<sequence>MVHCIVTHSLHLHLWGEDHNISLWNNCVVGVTHHAFLHDLIALVTFKHNACTRKLTLNPPLFSFAWELNKEKDELGKKQKLHPLHGVWSTRTIKEEGAGVARIAACLWSRRRRRRRLAVFGFEKNHGTAAASWKKAPPAQIGPTAAAAAAASTTALRRRVCESVQLESVSWVDTENRDAEQAREREGENEKKGKLELGCVTVGALVAMNGRELYLTWS</sequence>
<dbReference type="EMBL" id="ABEU02000014">
    <property type="protein sequence ID" value="PNR40777.1"/>
    <property type="molecule type" value="Genomic_DNA"/>
</dbReference>
<keyword evidence="3" id="KW-1185">Reference proteome</keyword>
<dbReference type="PaxDb" id="3218-PP1S79_210V6.1"/>
<reference evidence="1 3" key="1">
    <citation type="journal article" date="2008" name="Science">
        <title>The Physcomitrella genome reveals evolutionary insights into the conquest of land by plants.</title>
        <authorList>
            <person name="Rensing S."/>
            <person name="Lang D."/>
            <person name="Zimmer A."/>
            <person name="Terry A."/>
            <person name="Salamov A."/>
            <person name="Shapiro H."/>
            <person name="Nishiyama T."/>
            <person name="Perroud P.-F."/>
            <person name="Lindquist E."/>
            <person name="Kamisugi Y."/>
            <person name="Tanahashi T."/>
            <person name="Sakakibara K."/>
            <person name="Fujita T."/>
            <person name="Oishi K."/>
            <person name="Shin-I T."/>
            <person name="Kuroki Y."/>
            <person name="Toyoda A."/>
            <person name="Suzuki Y."/>
            <person name="Hashimoto A."/>
            <person name="Yamaguchi K."/>
            <person name="Sugano A."/>
            <person name="Kohara Y."/>
            <person name="Fujiyama A."/>
            <person name="Anterola A."/>
            <person name="Aoki S."/>
            <person name="Ashton N."/>
            <person name="Barbazuk W.B."/>
            <person name="Barker E."/>
            <person name="Bennetzen J."/>
            <person name="Bezanilla M."/>
            <person name="Blankenship R."/>
            <person name="Cho S.H."/>
            <person name="Dutcher S."/>
            <person name="Estelle M."/>
            <person name="Fawcett J.A."/>
            <person name="Gundlach H."/>
            <person name="Hanada K."/>
            <person name="Heyl A."/>
            <person name="Hicks K.A."/>
            <person name="Hugh J."/>
            <person name="Lohr M."/>
            <person name="Mayer K."/>
            <person name="Melkozernov A."/>
            <person name="Murata T."/>
            <person name="Nelson D."/>
            <person name="Pils B."/>
            <person name="Prigge M."/>
            <person name="Reiss B."/>
            <person name="Renner T."/>
            <person name="Rombauts S."/>
            <person name="Rushton P."/>
            <person name="Sanderfoot A."/>
            <person name="Schween G."/>
            <person name="Shiu S.-H."/>
            <person name="Stueber K."/>
            <person name="Theodoulou F.L."/>
            <person name="Tu H."/>
            <person name="Van de Peer Y."/>
            <person name="Verrier P.J."/>
            <person name="Waters E."/>
            <person name="Wood A."/>
            <person name="Yang L."/>
            <person name="Cove D."/>
            <person name="Cuming A."/>
            <person name="Hasebe M."/>
            <person name="Lucas S."/>
            <person name="Mishler D.B."/>
            <person name="Reski R."/>
            <person name="Grigoriev I."/>
            <person name="Quatrano R.S."/>
            <person name="Boore J.L."/>
        </authorList>
    </citation>
    <scope>NUCLEOTIDE SEQUENCE [LARGE SCALE GENOMIC DNA]</scope>
    <source>
        <strain evidence="2 3">cv. Gransden 2004</strain>
    </source>
</reference>
<dbReference type="AlphaFoldDB" id="A0A2K1JGV7"/>
<proteinExistence type="predicted"/>
<evidence type="ECO:0000313" key="2">
    <source>
        <dbReference type="EnsemblPlants" id="PAC:32962627.CDS.1"/>
    </source>
</evidence>
<dbReference type="Proteomes" id="UP000006727">
    <property type="component" value="Chromosome 14"/>
</dbReference>
<dbReference type="EnsemblPlants" id="Pp3c14_7950V3.1">
    <property type="protein sequence ID" value="PAC:32962627.CDS.1"/>
    <property type="gene ID" value="Pp3c14_7950"/>
</dbReference>
<gene>
    <name evidence="1" type="ORF">PHYPA_018180</name>
</gene>